<sequence length="107" mass="12717">MHFNWCNPRSYVGLITIYYALTNQSEDIHGAWKLKLVLVPSKVMVFNVRRTLERNLIELMDKWQLVDQLARDGFKSKREHHCYIFLKPMIDVAFARHPPPLRPSPIR</sequence>
<proteinExistence type="predicted"/>
<protein>
    <submittedName>
        <fullName evidence="1">Uncharacterized protein</fullName>
    </submittedName>
</protein>
<dbReference type="AlphaFoldDB" id="A0AAN9RPA0"/>
<evidence type="ECO:0000313" key="1">
    <source>
        <dbReference type="EMBL" id="KAK7380316.1"/>
    </source>
</evidence>
<dbReference type="InterPro" id="IPR016169">
    <property type="entry name" value="FAD-bd_PCMH_sub2"/>
</dbReference>
<keyword evidence="2" id="KW-1185">Reference proteome</keyword>
<comment type="caution">
    <text evidence="1">The sequence shown here is derived from an EMBL/GenBank/DDBJ whole genome shotgun (WGS) entry which is preliminary data.</text>
</comment>
<reference evidence="1 2" key="1">
    <citation type="submission" date="2024-01" db="EMBL/GenBank/DDBJ databases">
        <title>The genomes of 5 underutilized Papilionoideae crops provide insights into root nodulation and disease resistanc.</title>
        <authorList>
            <person name="Jiang F."/>
        </authorList>
    </citation>
    <scope>NUCLEOTIDE SEQUENCE [LARGE SCALE GENOMIC DNA]</scope>
    <source>
        <strain evidence="1">DUOXIRENSHENG_FW03</strain>
        <tissue evidence="1">Leaves</tissue>
    </source>
</reference>
<gene>
    <name evidence="1" type="ORF">VNO78_32824</name>
</gene>
<dbReference type="Proteomes" id="UP001386955">
    <property type="component" value="Unassembled WGS sequence"/>
</dbReference>
<dbReference type="EMBL" id="JAYMYS010000009">
    <property type="protein sequence ID" value="KAK7380316.1"/>
    <property type="molecule type" value="Genomic_DNA"/>
</dbReference>
<dbReference type="Gene3D" id="3.30.465.10">
    <property type="match status" value="1"/>
</dbReference>
<accession>A0AAN9RPA0</accession>
<dbReference type="Gene3D" id="3.40.462.20">
    <property type="match status" value="1"/>
</dbReference>
<organism evidence="1 2">
    <name type="scientific">Psophocarpus tetragonolobus</name>
    <name type="common">Winged bean</name>
    <name type="synonym">Dolichos tetragonolobus</name>
    <dbReference type="NCBI Taxonomy" id="3891"/>
    <lineage>
        <taxon>Eukaryota</taxon>
        <taxon>Viridiplantae</taxon>
        <taxon>Streptophyta</taxon>
        <taxon>Embryophyta</taxon>
        <taxon>Tracheophyta</taxon>
        <taxon>Spermatophyta</taxon>
        <taxon>Magnoliopsida</taxon>
        <taxon>eudicotyledons</taxon>
        <taxon>Gunneridae</taxon>
        <taxon>Pentapetalae</taxon>
        <taxon>rosids</taxon>
        <taxon>fabids</taxon>
        <taxon>Fabales</taxon>
        <taxon>Fabaceae</taxon>
        <taxon>Papilionoideae</taxon>
        <taxon>50 kb inversion clade</taxon>
        <taxon>NPAAA clade</taxon>
        <taxon>indigoferoid/millettioid clade</taxon>
        <taxon>Phaseoleae</taxon>
        <taxon>Psophocarpus</taxon>
    </lineage>
</organism>
<evidence type="ECO:0000313" key="2">
    <source>
        <dbReference type="Proteomes" id="UP001386955"/>
    </source>
</evidence>
<name>A0AAN9RPA0_PSOTE</name>